<dbReference type="InterPro" id="IPR005162">
    <property type="entry name" value="Retrotrans_gag_dom"/>
</dbReference>
<keyword evidence="4" id="KW-0548">Nucleotidyltransferase</keyword>
<feature type="domain" description="Reverse transcriptase Ty1/copia-type" evidence="3">
    <location>
        <begin position="590"/>
        <end position="634"/>
    </location>
</feature>
<dbReference type="Proteomes" id="UP001151760">
    <property type="component" value="Unassembled WGS sequence"/>
</dbReference>
<gene>
    <name evidence="4" type="ORF">Tco_1079647</name>
</gene>
<evidence type="ECO:0000313" key="4">
    <source>
        <dbReference type="EMBL" id="GJT90802.1"/>
    </source>
</evidence>
<dbReference type="PANTHER" id="PTHR15503:SF45">
    <property type="entry name" value="RNA-DIRECTED DNA POLYMERASE HOMOLOG"/>
    <property type="match status" value="1"/>
</dbReference>
<feature type="region of interest" description="Disordered" evidence="1">
    <location>
        <begin position="914"/>
        <end position="950"/>
    </location>
</feature>
<keyword evidence="4" id="KW-0808">Transferase</keyword>
<name>A0ABQ5HU38_9ASTR</name>
<keyword evidence="5" id="KW-1185">Reference proteome</keyword>
<dbReference type="Pfam" id="PF03732">
    <property type="entry name" value="Retrotrans_gag"/>
    <property type="match status" value="1"/>
</dbReference>
<reference evidence="4" key="1">
    <citation type="journal article" date="2022" name="Int. J. Mol. Sci.">
        <title>Draft Genome of Tanacetum Coccineum: Genomic Comparison of Closely Related Tanacetum-Family Plants.</title>
        <authorList>
            <person name="Yamashiro T."/>
            <person name="Shiraishi A."/>
            <person name="Nakayama K."/>
            <person name="Satake H."/>
        </authorList>
    </citation>
    <scope>NUCLEOTIDE SEQUENCE</scope>
</reference>
<feature type="region of interest" description="Disordered" evidence="1">
    <location>
        <begin position="396"/>
        <end position="438"/>
    </location>
</feature>
<evidence type="ECO:0000259" key="2">
    <source>
        <dbReference type="Pfam" id="PF03732"/>
    </source>
</evidence>
<feature type="domain" description="Retrotransposon gag" evidence="2">
    <location>
        <begin position="788"/>
        <end position="882"/>
    </location>
</feature>
<dbReference type="PANTHER" id="PTHR15503">
    <property type="entry name" value="LDOC1 RELATED"/>
    <property type="match status" value="1"/>
</dbReference>
<reference evidence="4" key="2">
    <citation type="submission" date="2022-01" db="EMBL/GenBank/DDBJ databases">
        <authorList>
            <person name="Yamashiro T."/>
            <person name="Shiraishi A."/>
            <person name="Satake H."/>
            <person name="Nakayama K."/>
        </authorList>
    </citation>
    <scope>NUCLEOTIDE SEQUENCE</scope>
</reference>
<dbReference type="InterPro" id="IPR032567">
    <property type="entry name" value="RTL1-rel"/>
</dbReference>
<dbReference type="Pfam" id="PF07727">
    <property type="entry name" value="RVT_2"/>
    <property type="match status" value="1"/>
</dbReference>
<evidence type="ECO:0000259" key="3">
    <source>
        <dbReference type="Pfam" id="PF07727"/>
    </source>
</evidence>
<keyword evidence="4" id="KW-0695">RNA-directed DNA polymerase</keyword>
<feature type="compositionally biased region" description="Pro residues" evidence="1">
    <location>
        <begin position="212"/>
        <end position="223"/>
    </location>
</feature>
<comment type="caution">
    <text evidence="4">The sequence shown here is derived from an EMBL/GenBank/DDBJ whole genome shotgun (WGS) entry which is preliminary data.</text>
</comment>
<dbReference type="GO" id="GO:0003964">
    <property type="term" value="F:RNA-directed DNA polymerase activity"/>
    <property type="evidence" value="ECO:0007669"/>
    <property type="project" value="UniProtKB-KW"/>
</dbReference>
<feature type="compositionally biased region" description="Basic and acidic residues" evidence="1">
    <location>
        <begin position="918"/>
        <end position="941"/>
    </location>
</feature>
<feature type="compositionally biased region" description="Basic residues" evidence="1">
    <location>
        <begin position="415"/>
        <end position="430"/>
    </location>
</feature>
<feature type="region of interest" description="Disordered" evidence="1">
    <location>
        <begin position="179"/>
        <end position="248"/>
    </location>
</feature>
<organism evidence="4 5">
    <name type="scientific">Tanacetum coccineum</name>
    <dbReference type="NCBI Taxonomy" id="301880"/>
    <lineage>
        <taxon>Eukaryota</taxon>
        <taxon>Viridiplantae</taxon>
        <taxon>Streptophyta</taxon>
        <taxon>Embryophyta</taxon>
        <taxon>Tracheophyta</taxon>
        <taxon>Spermatophyta</taxon>
        <taxon>Magnoliopsida</taxon>
        <taxon>eudicotyledons</taxon>
        <taxon>Gunneridae</taxon>
        <taxon>Pentapetalae</taxon>
        <taxon>asterids</taxon>
        <taxon>campanulids</taxon>
        <taxon>Asterales</taxon>
        <taxon>Asteraceae</taxon>
        <taxon>Asteroideae</taxon>
        <taxon>Anthemideae</taxon>
        <taxon>Anthemidinae</taxon>
        <taxon>Tanacetum</taxon>
    </lineage>
</organism>
<accession>A0ABQ5HU38</accession>
<evidence type="ECO:0000256" key="1">
    <source>
        <dbReference type="SAM" id="MobiDB-lite"/>
    </source>
</evidence>
<protein>
    <submittedName>
        <fullName evidence="4">Reverse transcriptase domain-containing protein</fullName>
    </submittedName>
</protein>
<feature type="region of interest" description="Disordered" evidence="1">
    <location>
        <begin position="655"/>
        <end position="687"/>
    </location>
</feature>
<proteinExistence type="predicted"/>
<dbReference type="EMBL" id="BQNB010019956">
    <property type="protein sequence ID" value="GJT90802.1"/>
    <property type="molecule type" value="Genomic_DNA"/>
</dbReference>
<dbReference type="InterPro" id="IPR013103">
    <property type="entry name" value="RVT_2"/>
</dbReference>
<evidence type="ECO:0000313" key="5">
    <source>
        <dbReference type="Proteomes" id="UP001151760"/>
    </source>
</evidence>
<sequence length="1126" mass="127252">MVAFLEKSTGSAGFHQIIDFLNRSHICYALTKKPEVCVSFIKQFWRSAEVTTAENGEVKITATIDGHSMTITEGSLRRHLKLDDQDGLSSIPNSEIFEQLALMGYHTDSDKLTFQKGAFSPQWRFLIHSILHCLSPKKTAWEQFSSNIATAMLLNLYTFYLSRITSFTFFLTVSLPPLPEPSPSHSPEHSPTHSPSPAPSPTPEHITAAPTQPSPTQPSPTQPSPGAEHHLPTPNESPIHAVHSHGSDEGCLEDIKQTYCSAYTKAHPQGRILSDAEVQEKAKGKSLVLPGDFTYTRSVLQRKGQDKIRGKAPSDLMSKNMKSKWLRFAREEEIARTVGRGGERTKSLGNYKISDLKGMSYDEIRPIFEKVWDFNQHIKPMEHGTEKMKSLKKIEEEDVDTQEEMKEVVKEPGAKRKKSIPRKSTRKRQKMRGDGSSKNYKVLSEMLEDFDRQDVEELYRLVKERYSTSRPEGYDLMLWGDLHTLFEPDEDDEIWKNQHEYNNGFIGHINAAEKKYPLSQEMISKMLKRKLEVDHESSQAFELLREKELNMLHGQASELGDKYAWRLLWMLVMILKIRSYLLKEKLPVITYAPVAHINTIRLLIAMASIHSLIIHQMDVKTTFLNGELDEEILYRVDGGDFIRIVIMPPRMRTRSAGRPVAESRGGGTGERVGRGGRGRGPRGGNDERVDELMDVNLLPAILAQVGNQGNVGNQNGNVVNENVQENVRNVLVNGNRVGCSYKEFLACNPKEYDGKGGVVVLTRWIEKMESVQDMSGCSIDQKVKYTAGSFVGKALTWWNSQIRTLSQEVAVSMSWNDFKFMMIEEFCPSHEMQKLETELWNHVMVGAGHAAYTDRFHELARLVPHLVTPESRKIKRYVYGLAPQIRRMVAATEPKTMQKAVQISGALTDEAVRNGSIKKVEKRGNVGEPSKDKNGRDDNKRTRTGNAFATTVNPDPGILLRDCRVVPRNVNSVNVRNLTPLQHKDRRETVQTKLLLITGVKVMETKGNEAMGMDMVMSNHKAEIICHEKVVRIPLLDGKVLRVLGERPKEKARLLMSAKASDKKQEEIVVVRDFPEVFLDDLSGLPPLWEIEFRIELIPGAVPIAKSPYRLAPSELEELSGQLKEL</sequence>
<feature type="compositionally biased region" description="Basic and acidic residues" evidence="1">
    <location>
        <begin position="403"/>
        <end position="414"/>
    </location>
</feature>